<reference evidence="3 4" key="1">
    <citation type="submission" date="2015-01" db="EMBL/GenBank/DDBJ databases">
        <title>The Genome Sequence of Exophiala xenobiotica CBS118157.</title>
        <authorList>
            <consortium name="The Broad Institute Genomics Platform"/>
            <person name="Cuomo C."/>
            <person name="de Hoog S."/>
            <person name="Gorbushina A."/>
            <person name="Stielow B."/>
            <person name="Teixiera M."/>
            <person name="Abouelleil A."/>
            <person name="Chapman S.B."/>
            <person name="Priest M."/>
            <person name="Young S.K."/>
            <person name="Wortman J."/>
            <person name="Nusbaum C."/>
            <person name="Birren B."/>
        </authorList>
    </citation>
    <scope>NUCLEOTIDE SEQUENCE [LARGE SCALE GENOMIC DNA]</scope>
    <source>
        <strain evidence="3 4">CBS 118157</strain>
    </source>
</reference>
<feature type="signal peptide" evidence="2">
    <location>
        <begin position="1"/>
        <end position="19"/>
    </location>
</feature>
<evidence type="ECO:0000256" key="2">
    <source>
        <dbReference type="SAM" id="SignalP"/>
    </source>
</evidence>
<feature type="chain" id="PRO_5002255550" evidence="2">
    <location>
        <begin position="20"/>
        <end position="315"/>
    </location>
</feature>
<protein>
    <submittedName>
        <fullName evidence="3">Uncharacterized protein</fullName>
    </submittedName>
</protein>
<dbReference type="Proteomes" id="UP000054342">
    <property type="component" value="Unassembled WGS sequence"/>
</dbReference>
<dbReference type="GeneID" id="25326708"/>
<accession>A0A0D2D144</accession>
<sequence length="315" mass="31653">MLFTKAALCISSLILLTSAQEPEDAIVKGLTSGRTRTPISTSKLMTRSLDKRCSGSCEECFGSGYTLCPGSSIFCYLPGDDFYGIESCSTDSSDTGSSYTTSADASTSTSTSSSGYDDICSQTGATCTSCFGSGYLECADGYHCYNPDDPQYDTCPDDSTGSSDSGSSGSSGSSNSSCADTYGAGNIACGTDSCYNPEDGEVCCQDGYYCTSGYTCSSTVGKCCAPGSTSSSCSGSSGLFSSSTYDFSDYTTTSDFSLATSTSGFGGLVTSATTTASGSSSTGNSVLSQDTGSDAVVVAVGKGLLVAAGVGVLVL</sequence>
<evidence type="ECO:0000256" key="1">
    <source>
        <dbReference type="SAM" id="MobiDB-lite"/>
    </source>
</evidence>
<dbReference type="OrthoDB" id="5409186at2759"/>
<evidence type="ECO:0000313" key="3">
    <source>
        <dbReference type="EMBL" id="KIW56117.1"/>
    </source>
</evidence>
<dbReference type="RefSeq" id="XP_013316701.1">
    <property type="nucleotide sequence ID" value="XM_013461247.1"/>
</dbReference>
<organism evidence="3 4">
    <name type="scientific">Exophiala xenobiotica</name>
    <dbReference type="NCBI Taxonomy" id="348802"/>
    <lineage>
        <taxon>Eukaryota</taxon>
        <taxon>Fungi</taxon>
        <taxon>Dikarya</taxon>
        <taxon>Ascomycota</taxon>
        <taxon>Pezizomycotina</taxon>
        <taxon>Eurotiomycetes</taxon>
        <taxon>Chaetothyriomycetidae</taxon>
        <taxon>Chaetothyriales</taxon>
        <taxon>Herpotrichiellaceae</taxon>
        <taxon>Exophiala</taxon>
    </lineage>
</organism>
<feature type="region of interest" description="Disordered" evidence="1">
    <location>
        <begin position="91"/>
        <end position="116"/>
    </location>
</feature>
<keyword evidence="4" id="KW-1185">Reference proteome</keyword>
<dbReference type="EMBL" id="KN847319">
    <property type="protein sequence ID" value="KIW56117.1"/>
    <property type="molecule type" value="Genomic_DNA"/>
</dbReference>
<name>A0A0D2D144_9EURO</name>
<dbReference type="HOGENOM" id="CLU_078321_0_0_1"/>
<keyword evidence="2" id="KW-0732">Signal</keyword>
<proteinExistence type="predicted"/>
<gene>
    <name evidence="3" type="ORF">PV05_04800</name>
</gene>
<evidence type="ECO:0000313" key="4">
    <source>
        <dbReference type="Proteomes" id="UP000054342"/>
    </source>
</evidence>
<dbReference type="AlphaFoldDB" id="A0A0D2D144"/>